<feature type="region of interest" description="Disordered" evidence="1">
    <location>
        <begin position="1"/>
        <end position="58"/>
    </location>
</feature>
<feature type="region of interest" description="Disordered" evidence="1">
    <location>
        <begin position="131"/>
        <end position="153"/>
    </location>
</feature>
<gene>
    <name evidence="2" type="ORF">XENOCAPTIV_007937</name>
</gene>
<evidence type="ECO:0000256" key="1">
    <source>
        <dbReference type="SAM" id="MobiDB-lite"/>
    </source>
</evidence>
<dbReference type="Proteomes" id="UP001434883">
    <property type="component" value="Unassembled WGS sequence"/>
</dbReference>
<keyword evidence="3" id="KW-1185">Reference proteome</keyword>
<feature type="non-terminal residue" evidence="2">
    <location>
        <position position="1"/>
    </location>
</feature>
<feature type="compositionally biased region" description="Polar residues" evidence="1">
    <location>
        <begin position="37"/>
        <end position="58"/>
    </location>
</feature>
<proteinExistence type="predicted"/>
<accession>A0ABV0QCM8</accession>
<reference evidence="2 3" key="1">
    <citation type="submission" date="2021-06" db="EMBL/GenBank/DDBJ databases">
        <authorList>
            <person name="Palmer J.M."/>
        </authorList>
    </citation>
    <scope>NUCLEOTIDE SEQUENCE [LARGE SCALE GENOMIC DNA]</scope>
    <source>
        <strain evidence="2 3">XC_2019</strain>
        <tissue evidence="2">Muscle</tissue>
    </source>
</reference>
<name>A0ABV0QCM8_9TELE</name>
<dbReference type="EMBL" id="JAHRIN010008423">
    <property type="protein sequence ID" value="MEQ2193328.1"/>
    <property type="molecule type" value="Genomic_DNA"/>
</dbReference>
<evidence type="ECO:0008006" key="4">
    <source>
        <dbReference type="Google" id="ProtNLM"/>
    </source>
</evidence>
<feature type="compositionally biased region" description="Polar residues" evidence="1">
    <location>
        <begin position="1"/>
        <end position="25"/>
    </location>
</feature>
<sequence>YSSSRPSSTETARLGSRTNSVSSQTRPDRNLRPLSLRYSSPQHSSYLQPTESSPFSQLYSTPYSALQRSSQQWLEKAPLIKLRTPPMGRRSGRSMVLANTQAQIPFRDMETPQSQAVQRAEAVSRLKLLPMPSQVQEQVREHRGLHFPGSSSS</sequence>
<comment type="caution">
    <text evidence="2">The sequence shown here is derived from an EMBL/GenBank/DDBJ whole genome shotgun (WGS) entry which is preliminary data.</text>
</comment>
<evidence type="ECO:0000313" key="2">
    <source>
        <dbReference type="EMBL" id="MEQ2193328.1"/>
    </source>
</evidence>
<organism evidence="2 3">
    <name type="scientific">Xenoophorus captivus</name>
    <dbReference type="NCBI Taxonomy" id="1517983"/>
    <lineage>
        <taxon>Eukaryota</taxon>
        <taxon>Metazoa</taxon>
        <taxon>Chordata</taxon>
        <taxon>Craniata</taxon>
        <taxon>Vertebrata</taxon>
        <taxon>Euteleostomi</taxon>
        <taxon>Actinopterygii</taxon>
        <taxon>Neopterygii</taxon>
        <taxon>Teleostei</taxon>
        <taxon>Neoteleostei</taxon>
        <taxon>Acanthomorphata</taxon>
        <taxon>Ovalentaria</taxon>
        <taxon>Atherinomorphae</taxon>
        <taxon>Cyprinodontiformes</taxon>
        <taxon>Goodeidae</taxon>
        <taxon>Xenoophorus</taxon>
    </lineage>
</organism>
<protein>
    <recommendedName>
        <fullName evidence="4">Plakophilin 4-like protein</fullName>
    </recommendedName>
</protein>
<evidence type="ECO:0000313" key="3">
    <source>
        <dbReference type="Proteomes" id="UP001434883"/>
    </source>
</evidence>